<feature type="compositionally biased region" description="Basic and acidic residues" evidence="1">
    <location>
        <begin position="186"/>
        <end position="211"/>
    </location>
</feature>
<proteinExistence type="predicted"/>
<feature type="compositionally biased region" description="Basic and acidic residues" evidence="1">
    <location>
        <begin position="67"/>
        <end position="97"/>
    </location>
</feature>
<feature type="region of interest" description="Disordered" evidence="1">
    <location>
        <begin position="154"/>
        <end position="235"/>
    </location>
</feature>
<dbReference type="InParanoid" id="M4C659"/>
<evidence type="ECO:0000313" key="2">
    <source>
        <dbReference type="EnsemblProtists" id="HpaP814590"/>
    </source>
</evidence>
<accession>M4C659</accession>
<dbReference type="EnsemblProtists" id="HpaT814590">
    <property type="protein sequence ID" value="HpaP814590"/>
    <property type="gene ID" value="HpaG814590"/>
</dbReference>
<organism evidence="2 3">
    <name type="scientific">Hyaloperonospora arabidopsidis (strain Emoy2)</name>
    <name type="common">Downy mildew agent</name>
    <name type="synonym">Peronospora arabidopsidis</name>
    <dbReference type="NCBI Taxonomy" id="559515"/>
    <lineage>
        <taxon>Eukaryota</taxon>
        <taxon>Sar</taxon>
        <taxon>Stramenopiles</taxon>
        <taxon>Oomycota</taxon>
        <taxon>Peronosporomycetes</taxon>
        <taxon>Peronosporales</taxon>
        <taxon>Peronosporaceae</taxon>
        <taxon>Hyaloperonospora</taxon>
    </lineage>
</organism>
<sequence length="235" mass="26915">MHLERIAELTQSPLDNNHKRSKCDSVVRWNHFSKFNAQHRKTSDQAGNDESNNKRETGIEPATIRAAIERSTTKLPARRKDINTHSGHKNDTTDRLSHTQSTRPARIIRSQDLLPLRDGMHPERIAELTQSPLDNNHKRSKCDSVVRWNHFSKFNAQHRKTSDQAGNDESNNKRETGIEPATIRAAIERSTTELPARRKDINTHSAHKNDTTNRLSHTQSTRPARINRSQDLLPL</sequence>
<feature type="region of interest" description="Disordered" evidence="1">
    <location>
        <begin position="1"/>
        <end position="20"/>
    </location>
</feature>
<feature type="compositionally biased region" description="Polar residues" evidence="1">
    <location>
        <begin position="212"/>
        <end position="235"/>
    </location>
</feature>
<dbReference type="EMBL" id="JH597805">
    <property type="status" value="NOT_ANNOTATED_CDS"/>
    <property type="molecule type" value="Genomic_DNA"/>
</dbReference>
<keyword evidence="3" id="KW-1185">Reference proteome</keyword>
<dbReference type="HOGENOM" id="CLU_1182820_0_0_1"/>
<dbReference type="Proteomes" id="UP000011713">
    <property type="component" value="Unassembled WGS sequence"/>
</dbReference>
<feature type="region of interest" description="Disordered" evidence="1">
    <location>
        <begin position="36"/>
        <end position="116"/>
    </location>
</feature>
<dbReference type="VEuPathDB" id="FungiDB:HpaG814590"/>
<protein>
    <submittedName>
        <fullName evidence="2">Uncharacterized protein</fullName>
    </submittedName>
</protein>
<evidence type="ECO:0000256" key="1">
    <source>
        <dbReference type="SAM" id="MobiDB-lite"/>
    </source>
</evidence>
<dbReference type="AlphaFoldDB" id="M4C659"/>
<name>M4C659_HYAAE</name>
<evidence type="ECO:0000313" key="3">
    <source>
        <dbReference type="Proteomes" id="UP000011713"/>
    </source>
</evidence>
<reference evidence="3" key="1">
    <citation type="journal article" date="2010" name="Science">
        <title>Signatures of adaptation to obligate biotrophy in the Hyaloperonospora arabidopsidis genome.</title>
        <authorList>
            <person name="Baxter L."/>
            <person name="Tripathy S."/>
            <person name="Ishaque N."/>
            <person name="Boot N."/>
            <person name="Cabral A."/>
            <person name="Kemen E."/>
            <person name="Thines M."/>
            <person name="Ah-Fong A."/>
            <person name="Anderson R."/>
            <person name="Badejoko W."/>
            <person name="Bittner-Eddy P."/>
            <person name="Boore J.L."/>
            <person name="Chibucos M.C."/>
            <person name="Coates M."/>
            <person name="Dehal P."/>
            <person name="Delehaunty K."/>
            <person name="Dong S."/>
            <person name="Downton P."/>
            <person name="Dumas B."/>
            <person name="Fabro G."/>
            <person name="Fronick C."/>
            <person name="Fuerstenberg S.I."/>
            <person name="Fulton L."/>
            <person name="Gaulin E."/>
            <person name="Govers F."/>
            <person name="Hughes L."/>
            <person name="Humphray S."/>
            <person name="Jiang R.H."/>
            <person name="Judelson H."/>
            <person name="Kamoun S."/>
            <person name="Kyung K."/>
            <person name="Meijer H."/>
            <person name="Minx P."/>
            <person name="Morris P."/>
            <person name="Nelson J."/>
            <person name="Phuntumart V."/>
            <person name="Qutob D."/>
            <person name="Rehmany A."/>
            <person name="Rougon-Cardoso A."/>
            <person name="Ryden P."/>
            <person name="Torto-Alalibo T."/>
            <person name="Studholme D."/>
            <person name="Wang Y."/>
            <person name="Win J."/>
            <person name="Wood J."/>
            <person name="Clifton S.W."/>
            <person name="Rogers J."/>
            <person name="Van den Ackerveken G."/>
            <person name="Jones J.D."/>
            <person name="McDowell J.M."/>
            <person name="Beynon J."/>
            <person name="Tyler B.M."/>
        </authorList>
    </citation>
    <scope>NUCLEOTIDE SEQUENCE [LARGE SCALE GENOMIC DNA]</scope>
    <source>
        <strain evidence="3">Emoy2</strain>
    </source>
</reference>
<reference evidence="2" key="2">
    <citation type="submission" date="2015-06" db="UniProtKB">
        <authorList>
            <consortium name="EnsemblProtists"/>
        </authorList>
    </citation>
    <scope>IDENTIFICATION</scope>
    <source>
        <strain evidence="2">Emoy2</strain>
    </source>
</reference>